<feature type="region of interest" description="Disordered" evidence="1">
    <location>
        <begin position="30"/>
        <end position="75"/>
    </location>
</feature>
<dbReference type="PROSITE" id="PS51257">
    <property type="entry name" value="PROKAR_LIPOPROTEIN"/>
    <property type="match status" value="1"/>
</dbReference>
<feature type="compositionally biased region" description="Basic and acidic residues" evidence="1">
    <location>
        <begin position="33"/>
        <end position="50"/>
    </location>
</feature>
<accession>A0ABS8PQK5</accession>
<reference evidence="2 3" key="1">
    <citation type="submission" date="2021-11" db="EMBL/GenBank/DDBJ databases">
        <title>Genomic of Niabella pedocola.</title>
        <authorList>
            <person name="Wu T."/>
        </authorList>
    </citation>
    <scope>NUCLEOTIDE SEQUENCE [LARGE SCALE GENOMIC DNA]</scope>
    <source>
        <strain evidence="2 3">JCM 31011</strain>
    </source>
</reference>
<feature type="compositionally biased region" description="Low complexity" evidence="1">
    <location>
        <begin position="51"/>
        <end position="62"/>
    </location>
</feature>
<feature type="compositionally biased region" description="Polar residues" evidence="1">
    <location>
        <begin position="63"/>
        <end position="75"/>
    </location>
</feature>
<protein>
    <recommendedName>
        <fullName evidence="4">Beta-lactamase-inhibitor-like PepSY-like domain-containing protein</fullName>
    </recommendedName>
</protein>
<evidence type="ECO:0000313" key="2">
    <source>
        <dbReference type="EMBL" id="MCD2423372.1"/>
    </source>
</evidence>
<comment type="caution">
    <text evidence="2">The sequence shown here is derived from an EMBL/GenBank/DDBJ whole genome shotgun (WGS) entry which is preliminary data.</text>
</comment>
<evidence type="ECO:0000256" key="1">
    <source>
        <dbReference type="SAM" id="MobiDB-lite"/>
    </source>
</evidence>
<dbReference type="RefSeq" id="WP_231004635.1">
    <property type="nucleotide sequence ID" value="NZ_JAJNEC010000005.1"/>
</dbReference>
<organism evidence="2 3">
    <name type="scientific">Niabella pedocola</name>
    <dbReference type="NCBI Taxonomy" id="1752077"/>
    <lineage>
        <taxon>Bacteria</taxon>
        <taxon>Pseudomonadati</taxon>
        <taxon>Bacteroidota</taxon>
        <taxon>Chitinophagia</taxon>
        <taxon>Chitinophagales</taxon>
        <taxon>Chitinophagaceae</taxon>
        <taxon>Niabella</taxon>
    </lineage>
</organism>
<gene>
    <name evidence="2" type="ORF">LQ567_11415</name>
</gene>
<name>A0ABS8PQK5_9BACT</name>
<evidence type="ECO:0008006" key="4">
    <source>
        <dbReference type="Google" id="ProtNLM"/>
    </source>
</evidence>
<dbReference type="EMBL" id="JAJNEC010000005">
    <property type="protein sequence ID" value="MCD2423372.1"/>
    <property type="molecule type" value="Genomic_DNA"/>
</dbReference>
<sequence length="238" mass="27015">MKPILLATTFMVMAALLMFCSCEQINRSFEQTRNPRPEKTDAAMHTETESHSTSSSSSSTTTIVGSGSGDQSGNRSIFEDAATLDRIQSELEQLPQFRGKELMLYQSLHFYDFQGGRITINIQNPDTTENIDQYVYANGKWQEPTPVKTFGQLQQEVDFLMPLSRIRFATAKKINDVANEKIKDIPGGKTNGFIYFNCMRIKRLNKTDAGWYLQIQGARSDLRLDFDPDGNLKEMKKQ</sequence>
<proteinExistence type="predicted"/>
<evidence type="ECO:0000313" key="3">
    <source>
        <dbReference type="Proteomes" id="UP001199816"/>
    </source>
</evidence>
<dbReference type="Proteomes" id="UP001199816">
    <property type="component" value="Unassembled WGS sequence"/>
</dbReference>
<keyword evidence="3" id="KW-1185">Reference proteome</keyword>